<protein>
    <submittedName>
        <fullName evidence="2">Acyl dehydratase</fullName>
    </submittedName>
</protein>
<dbReference type="InterPro" id="IPR029069">
    <property type="entry name" value="HotDog_dom_sf"/>
</dbReference>
<dbReference type="STRING" id="1379680.GCA_001612615_00341"/>
<dbReference type="RefSeq" id="WP_097243593.1">
    <property type="nucleotide sequence ID" value="NZ_JAMTCV010000002.1"/>
</dbReference>
<sequence>MTDLATPLSRNESPSYHDLPTAWRGVVREGAIREFARAVRNFHPAFLRADAAHRLGHSGLVAPPTFATVLLGHVYRELLDSPRMGARAPRVLHADHVLDLARPLLAGDRLDCRVHVESSCYFSDYEVLTIRSALVDRTGRAVHTGTTTVLGRVRAVTASGIGEVFADRPWTEHAIPGADCRTPCTAVGFESLAVGDALPVQLLEVSAADLAEYSAVTGLPSAEPPGVYELGLATGYLTDWLGDPAAITRLRTQVAPGVHGLRVRPGQRVRLALRGRITALDRRHRAATLAVDLRCEGRRLFGYAAVEARFR</sequence>
<dbReference type="Pfam" id="PF13452">
    <property type="entry name" value="FAS1_DH_region"/>
    <property type="match status" value="1"/>
</dbReference>
<dbReference type="SUPFAM" id="SSF54637">
    <property type="entry name" value="Thioesterase/thiol ester dehydrase-isomerase"/>
    <property type="match status" value="2"/>
</dbReference>
<dbReference type="OrthoDB" id="5415111at2"/>
<accession>A0A285KUJ3</accession>
<evidence type="ECO:0000313" key="2">
    <source>
        <dbReference type="EMBL" id="SNY76324.1"/>
    </source>
</evidence>
<name>A0A285KUJ3_9NOCA</name>
<dbReference type="Gene3D" id="3.10.129.10">
    <property type="entry name" value="Hotdog Thioesterase"/>
    <property type="match status" value="2"/>
</dbReference>
<evidence type="ECO:0000313" key="3">
    <source>
        <dbReference type="Proteomes" id="UP000219565"/>
    </source>
</evidence>
<dbReference type="CDD" id="cd03441">
    <property type="entry name" value="R_hydratase_like"/>
    <property type="match status" value="1"/>
</dbReference>
<dbReference type="InterPro" id="IPR039569">
    <property type="entry name" value="FAS1-like_DH_region"/>
</dbReference>
<dbReference type="Proteomes" id="UP000219565">
    <property type="component" value="Unassembled WGS sequence"/>
</dbReference>
<evidence type="ECO:0000259" key="1">
    <source>
        <dbReference type="Pfam" id="PF13452"/>
    </source>
</evidence>
<proteinExistence type="predicted"/>
<feature type="domain" description="FAS1-like dehydratase" evidence="1">
    <location>
        <begin position="22"/>
        <end position="143"/>
    </location>
</feature>
<dbReference type="EMBL" id="OBEG01000001">
    <property type="protein sequence ID" value="SNY76324.1"/>
    <property type="molecule type" value="Genomic_DNA"/>
</dbReference>
<reference evidence="3" key="1">
    <citation type="submission" date="2017-09" db="EMBL/GenBank/DDBJ databases">
        <authorList>
            <person name="Varghese N."/>
            <person name="Submissions S."/>
        </authorList>
    </citation>
    <scope>NUCLEOTIDE SEQUENCE [LARGE SCALE GENOMIC DNA]</scope>
    <source>
        <strain evidence="3">DSM 45537</strain>
    </source>
</reference>
<keyword evidence="3" id="KW-1185">Reference proteome</keyword>
<gene>
    <name evidence="2" type="ORF">SAMN04244553_0685</name>
</gene>
<organism evidence="2 3">
    <name type="scientific">Nocardia amikacinitolerans</name>
    <dbReference type="NCBI Taxonomy" id="756689"/>
    <lineage>
        <taxon>Bacteria</taxon>
        <taxon>Bacillati</taxon>
        <taxon>Actinomycetota</taxon>
        <taxon>Actinomycetes</taxon>
        <taxon>Mycobacteriales</taxon>
        <taxon>Nocardiaceae</taxon>
        <taxon>Nocardia</taxon>
    </lineage>
</organism>
<dbReference type="AlphaFoldDB" id="A0A285KUJ3"/>